<dbReference type="SUPFAM" id="SSF55729">
    <property type="entry name" value="Acyl-CoA N-acyltransferases (Nat)"/>
    <property type="match status" value="1"/>
</dbReference>
<name>A0ABP9DCT4_9BACT</name>
<reference evidence="2" key="1">
    <citation type="journal article" date="2019" name="Int. J. Syst. Evol. Microbiol.">
        <title>The Global Catalogue of Microorganisms (GCM) 10K type strain sequencing project: providing services to taxonomists for standard genome sequencing and annotation.</title>
        <authorList>
            <consortium name="The Broad Institute Genomics Platform"/>
            <consortium name="The Broad Institute Genome Sequencing Center for Infectious Disease"/>
            <person name="Wu L."/>
            <person name="Ma J."/>
        </authorList>
    </citation>
    <scope>NUCLEOTIDE SEQUENCE [LARGE SCALE GENOMIC DNA]</scope>
    <source>
        <strain evidence="2">JCM 18326</strain>
    </source>
</reference>
<dbReference type="Proteomes" id="UP001500298">
    <property type="component" value="Unassembled WGS sequence"/>
</dbReference>
<sequence>MNALQHVKRTGLNTKSWDNCIMNSQNPQHFALSWFLDAAGMEWEALVEIDEQTNEYLTVMPFQVTYAWGIKHIFQSPFCQQLGVFSTKKSFSTRDFQPYFDYLKDQKYVGKYFFHHANPIRTTRTMNTHILSLNSPYPTLKSVYSKGRKDALRKSINNGITIQKTNNYRHICDGYTRLIAERNEGYQDHVGKDLLNVIEAAYYHGILESFYAIDREKNIIGGMSFMVSKYKIDIYTSFTTAEGLKYGCTTLLMDHIIQKYANTNKTLDFCGSHIESINQFFQYFGAKKVQIPLLHVNNLPWWIKGIKWLKNKLIDELILQKKVLYS</sequence>
<keyword evidence="2" id="KW-1185">Reference proteome</keyword>
<dbReference type="EMBL" id="BAABJX010000029">
    <property type="protein sequence ID" value="GAA4833879.1"/>
    <property type="molecule type" value="Genomic_DNA"/>
</dbReference>
<dbReference type="InterPro" id="IPR016181">
    <property type="entry name" value="Acyl_CoA_acyltransferase"/>
</dbReference>
<dbReference type="Gene3D" id="3.40.630.30">
    <property type="match status" value="1"/>
</dbReference>
<evidence type="ECO:0000313" key="2">
    <source>
        <dbReference type="Proteomes" id="UP001500298"/>
    </source>
</evidence>
<protein>
    <recommendedName>
        <fullName evidence="3">BioF2-like acetyltransferase domain-containing protein</fullName>
    </recommendedName>
</protein>
<proteinExistence type="predicted"/>
<organism evidence="1 2">
    <name type="scientific">Algivirga pacifica</name>
    <dbReference type="NCBI Taxonomy" id="1162670"/>
    <lineage>
        <taxon>Bacteria</taxon>
        <taxon>Pseudomonadati</taxon>
        <taxon>Bacteroidota</taxon>
        <taxon>Cytophagia</taxon>
        <taxon>Cytophagales</taxon>
        <taxon>Flammeovirgaceae</taxon>
        <taxon>Algivirga</taxon>
    </lineage>
</organism>
<evidence type="ECO:0008006" key="3">
    <source>
        <dbReference type="Google" id="ProtNLM"/>
    </source>
</evidence>
<accession>A0ABP9DCT4</accession>
<gene>
    <name evidence="1" type="ORF">GCM10023331_18870</name>
</gene>
<dbReference type="RefSeq" id="WP_345371243.1">
    <property type="nucleotide sequence ID" value="NZ_BAABJX010000029.1"/>
</dbReference>
<evidence type="ECO:0000313" key="1">
    <source>
        <dbReference type="EMBL" id="GAA4833879.1"/>
    </source>
</evidence>
<comment type="caution">
    <text evidence="1">The sequence shown here is derived from an EMBL/GenBank/DDBJ whole genome shotgun (WGS) entry which is preliminary data.</text>
</comment>